<dbReference type="CTD" id="9821222"/>
<reference evidence="2" key="1">
    <citation type="submission" date="2007-07" db="EMBL/GenBank/DDBJ databases">
        <title>PCAP assembly of the Caenorhabditis remanei genome.</title>
        <authorList>
            <consortium name="The Caenorhabditis remanei Sequencing Consortium"/>
            <person name="Wilson R.K."/>
        </authorList>
    </citation>
    <scope>NUCLEOTIDE SEQUENCE [LARGE SCALE GENOMIC DNA]</scope>
    <source>
        <strain evidence="2">PB4641</strain>
    </source>
</reference>
<dbReference type="InterPro" id="IPR001810">
    <property type="entry name" value="F-box_dom"/>
</dbReference>
<evidence type="ECO:0000259" key="1">
    <source>
        <dbReference type="PROSITE" id="PS50181"/>
    </source>
</evidence>
<accession>E3M386</accession>
<name>E3M386_CAERE</name>
<dbReference type="PANTHER" id="PTHR21503">
    <property type="entry name" value="F-BOX-CONTAINING HYPOTHETICAL PROTEIN C.ELEGANS"/>
    <property type="match status" value="1"/>
</dbReference>
<evidence type="ECO:0000313" key="3">
    <source>
        <dbReference type="Proteomes" id="UP000008281"/>
    </source>
</evidence>
<dbReference type="Proteomes" id="UP000008281">
    <property type="component" value="Unassembled WGS sequence"/>
</dbReference>
<keyword evidence="3" id="KW-1185">Reference proteome</keyword>
<dbReference type="RefSeq" id="XP_003109305.2">
    <property type="nucleotide sequence ID" value="XM_003109257.2"/>
</dbReference>
<protein>
    <recommendedName>
        <fullName evidence="1">F-box domain-containing protein</fullName>
    </recommendedName>
</protein>
<dbReference type="GeneID" id="9821222"/>
<dbReference type="eggNOG" id="ENOG502TJXB">
    <property type="taxonomic scope" value="Eukaryota"/>
</dbReference>
<dbReference type="InParanoid" id="E3M386"/>
<dbReference type="PROSITE" id="PS50181">
    <property type="entry name" value="FBOX"/>
    <property type="match status" value="1"/>
</dbReference>
<dbReference type="HOGENOM" id="CLU_383680_0_0_1"/>
<evidence type="ECO:0000313" key="2">
    <source>
        <dbReference type="EMBL" id="EFO90670.1"/>
    </source>
</evidence>
<feature type="domain" description="F-box" evidence="1">
    <location>
        <begin position="3"/>
        <end position="51"/>
    </location>
</feature>
<dbReference type="PANTHER" id="PTHR21503:SF8">
    <property type="entry name" value="F-BOX ASSOCIATED DOMAIN-CONTAINING PROTEIN-RELATED"/>
    <property type="match status" value="1"/>
</dbReference>
<dbReference type="AlphaFoldDB" id="E3M386"/>
<dbReference type="EMBL" id="DS268423">
    <property type="protein sequence ID" value="EFO90670.1"/>
    <property type="molecule type" value="Genomic_DNA"/>
</dbReference>
<proteinExistence type="predicted"/>
<dbReference type="Pfam" id="PF00646">
    <property type="entry name" value="F-box"/>
    <property type="match status" value="1"/>
</dbReference>
<gene>
    <name evidence="2" type="ORF">CRE_08243</name>
</gene>
<dbReference type="OMA" id="GMDIERK"/>
<dbReference type="KEGG" id="crq:GCK72_000683"/>
<sequence length="732" mass="85655">MKTMKLSSFPSVVQTEIFSSMELIDILFLSFCSKKLKNVIESTIKLRLDKIISITYFSSKPNNVRILSSNSNNKEFMKLVPREEGRNRPIVRMNLFGINVDCCMATRNHPFLILCNQQNGEQMLQTIHNYFRGFFGCSIEYHLENGSMDYIARLEYIKYSNICFRNEGAAAELWDEYLTLSPSQEYMRLNAHGSFENEQSLKLAQTKVLDIWIPNSRVGDILKNFKGRQLFISGGIVTDDDVIQFLDSWMSSQTHQSLEYLNINRGRGTDLNPEKIMRNINIKRFDPNQKRPVYRYDRRRRDWGKCDWKIEEFSSPNFIIRDADQHVASLGITTRGIQFVSWKMREEEVMRERIQKNFQKTPIQKADPPRNSIKFSKFSWLIQKEILSNMELVDLLMMVSCSQKLYQKMKLIMRSRFDNILTITYESSPLSYINISSSSSGDESFMSLNLRNDFIGRPLIPMNLLGMDLQVSMPTRNHPLMVLLHLEQEQTLLPSIHNYFLDFFGLSIKYHLNVQLLMRPYSKMKNISSTDISNHIGVAAFHDFLRISPNQDYIKLPKLESNTGLQLESPLLERKWKFARTTVLDIDRTDRLAEDILSNFEGRQLFINKGIISNTAIIQFLNKWRLNEGYQNLEYLSITVCPFTHPLNPKQIMNSIPINRLDSSAQLPVYQFAKKDWARTWRIHKFTSQNYIVRDSDKHVASIIIKENNITFAASNMTEKEFLEKRPVKRLY</sequence>
<organism evidence="3">
    <name type="scientific">Caenorhabditis remanei</name>
    <name type="common">Caenorhabditis vulgaris</name>
    <dbReference type="NCBI Taxonomy" id="31234"/>
    <lineage>
        <taxon>Eukaryota</taxon>
        <taxon>Metazoa</taxon>
        <taxon>Ecdysozoa</taxon>
        <taxon>Nematoda</taxon>
        <taxon>Chromadorea</taxon>
        <taxon>Rhabditida</taxon>
        <taxon>Rhabditina</taxon>
        <taxon>Rhabditomorpha</taxon>
        <taxon>Rhabditoidea</taxon>
        <taxon>Rhabditidae</taxon>
        <taxon>Peloderinae</taxon>
        <taxon>Caenorhabditis</taxon>
    </lineage>
</organism>
<dbReference type="OrthoDB" id="5908711at2759"/>